<keyword evidence="2" id="KW-1185">Reference proteome</keyword>
<accession>A0A4V0YYB2</accession>
<name>A0A4V0YYB2_KTERU</name>
<evidence type="ECO:0000313" key="1">
    <source>
        <dbReference type="EMBL" id="QBD75611.1"/>
    </source>
</evidence>
<dbReference type="SUPFAM" id="SSF55298">
    <property type="entry name" value="YjgF-like"/>
    <property type="match status" value="1"/>
</dbReference>
<gene>
    <name evidence="1" type="ORF">EPA93_06165</name>
</gene>
<dbReference type="InterPro" id="IPR006175">
    <property type="entry name" value="YjgF/YER057c/UK114"/>
</dbReference>
<dbReference type="Pfam" id="PF01042">
    <property type="entry name" value="Ribonuc_L-PSP"/>
    <property type="match status" value="1"/>
</dbReference>
<dbReference type="PANTHER" id="PTHR43857">
    <property type="entry name" value="BLR7761 PROTEIN"/>
    <property type="match status" value="1"/>
</dbReference>
<dbReference type="RefSeq" id="WP_129886209.1">
    <property type="nucleotide sequence ID" value="NZ_CP035758.1"/>
</dbReference>
<dbReference type="CDD" id="cd06154">
    <property type="entry name" value="YjgF_YER057c_UK114_like_6"/>
    <property type="match status" value="1"/>
</dbReference>
<evidence type="ECO:0000313" key="2">
    <source>
        <dbReference type="Proteomes" id="UP000290365"/>
    </source>
</evidence>
<proteinExistence type="predicted"/>
<protein>
    <submittedName>
        <fullName evidence="1">RidA family protein</fullName>
    </submittedName>
</protein>
<dbReference type="Proteomes" id="UP000290365">
    <property type="component" value="Chromosome"/>
</dbReference>
<dbReference type="Gene3D" id="3.30.1330.40">
    <property type="entry name" value="RutC-like"/>
    <property type="match status" value="1"/>
</dbReference>
<reference evidence="1 2" key="1">
    <citation type="submission" date="2019-01" db="EMBL/GenBank/DDBJ databases">
        <title>Ktedonosporobacter rubrisoli SCAWS-G2.</title>
        <authorList>
            <person name="Huang Y."/>
            <person name="Yan B."/>
        </authorList>
    </citation>
    <scope>NUCLEOTIDE SEQUENCE [LARGE SCALE GENOMIC DNA]</scope>
    <source>
        <strain evidence="1 2">SCAWS-G2</strain>
    </source>
</reference>
<dbReference type="InterPro" id="IPR035959">
    <property type="entry name" value="RutC-like_sf"/>
</dbReference>
<dbReference type="AlphaFoldDB" id="A0A4V0YYB2"/>
<dbReference type="EMBL" id="CP035758">
    <property type="protein sequence ID" value="QBD75611.1"/>
    <property type="molecule type" value="Genomic_DNA"/>
</dbReference>
<sequence>MLRQNISSGSPWESIVGYSRAVRLERFVFVSGTTASGPDGKALHPGDAYAQAQEIWRRIAKALREAGASLEDVVQTRTYVVDITQWEAIGRAQGEVLGEIRPTATMVEVSRLIDPSLLVEIEVVALLPATKEG</sequence>
<dbReference type="KEGG" id="kbs:EPA93_06165"/>
<dbReference type="PANTHER" id="PTHR43857:SF1">
    <property type="entry name" value="YJGH FAMILY PROTEIN"/>
    <property type="match status" value="1"/>
</dbReference>
<organism evidence="1 2">
    <name type="scientific">Ktedonosporobacter rubrisoli</name>
    <dbReference type="NCBI Taxonomy" id="2509675"/>
    <lineage>
        <taxon>Bacteria</taxon>
        <taxon>Bacillati</taxon>
        <taxon>Chloroflexota</taxon>
        <taxon>Ktedonobacteria</taxon>
        <taxon>Ktedonobacterales</taxon>
        <taxon>Ktedonosporobacteraceae</taxon>
        <taxon>Ktedonosporobacter</taxon>
    </lineage>
</organism>
<dbReference type="OrthoDB" id="9799840at2"/>